<protein>
    <submittedName>
        <fullName evidence="2">LytTr DNA-binding domain-containing protein</fullName>
    </submittedName>
</protein>
<dbReference type="PANTHER" id="PTHR37299:SF4">
    <property type="entry name" value="TRANSCRIPTIONAL REGULATOR"/>
    <property type="match status" value="1"/>
</dbReference>
<dbReference type="AlphaFoldDB" id="A0A1I0YL85"/>
<dbReference type="Pfam" id="PF04397">
    <property type="entry name" value="LytTR"/>
    <property type="match status" value="1"/>
</dbReference>
<dbReference type="GO" id="GO:0000156">
    <property type="term" value="F:phosphorelay response regulator activity"/>
    <property type="evidence" value="ECO:0007669"/>
    <property type="project" value="InterPro"/>
</dbReference>
<name>A0A1I0YL85_9CLOT</name>
<dbReference type="InterPro" id="IPR046947">
    <property type="entry name" value="LytR-like"/>
</dbReference>
<sequence>MNIEMDINHKYEETTIVVRAPELNGEITDLIERLKSSKTKNIIGKNNEKMYILSPKDILLFYSKDQKVIADTINGEYEIKQKLYELEEELNGMYFVRISKFAIVNINKIKDIELFFNGSLVVNLINGKQEVISRRYVSKVKEFIGMGGK</sequence>
<dbReference type="PROSITE" id="PS50930">
    <property type="entry name" value="HTH_LYTTR"/>
    <property type="match status" value="1"/>
</dbReference>
<evidence type="ECO:0000313" key="2">
    <source>
        <dbReference type="EMBL" id="SFB12923.1"/>
    </source>
</evidence>
<reference evidence="2 3" key="1">
    <citation type="submission" date="2016-10" db="EMBL/GenBank/DDBJ databases">
        <authorList>
            <person name="de Groot N.N."/>
        </authorList>
    </citation>
    <scope>NUCLEOTIDE SEQUENCE [LARGE SCALE GENOMIC DNA]</scope>
    <source>
        <strain evidence="2 3">DSM 12271</strain>
    </source>
</reference>
<dbReference type="RefSeq" id="WP_090041030.1">
    <property type="nucleotide sequence ID" value="NZ_FOKI01000013.1"/>
</dbReference>
<accession>A0A1I0YL85</accession>
<dbReference type="InterPro" id="IPR007492">
    <property type="entry name" value="LytTR_DNA-bd_dom"/>
</dbReference>
<dbReference type="GO" id="GO:0003677">
    <property type="term" value="F:DNA binding"/>
    <property type="evidence" value="ECO:0007669"/>
    <property type="project" value="UniProtKB-KW"/>
</dbReference>
<proteinExistence type="predicted"/>
<dbReference type="Gene3D" id="2.40.50.1020">
    <property type="entry name" value="LytTr DNA-binding domain"/>
    <property type="match status" value="1"/>
</dbReference>
<keyword evidence="2" id="KW-0238">DNA-binding</keyword>
<organism evidence="2 3">
    <name type="scientific">Clostridium frigidicarnis</name>
    <dbReference type="NCBI Taxonomy" id="84698"/>
    <lineage>
        <taxon>Bacteria</taxon>
        <taxon>Bacillati</taxon>
        <taxon>Bacillota</taxon>
        <taxon>Clostridia</taxon>
        <taxon>Eubacteriales</taxon>
        <taxon>Clostridiaceae</taxon>
        <taxon>Clostridium</taxon>
    </lineage>
</organism>
<dbReference type="SMART" id="SM00850">
    <property type="entry name" value="LytTR"/>
    <property type="match status" value="1"/>
</dbReference>
<dbReference type="EMBL" id="FOKI01000013">
    <property type="protein sequence ID" value="SFB12923.1"/>
    <property type="molecule type" value="Genomic_DNA"/>
</dbReference>
<evidence type="ECO:0000259" key="1">
    <source>
        <dbReference type="PROSITE" id="PS50930"/>
    </source>
</evidence>
<dbReference type="PANTHER" id="PTHR37299">
    <property type="entry name" value="TRANSCRIPTIONAL REGULATOR-RELATED"/>
    <property type="match status" value="1"/>
</dbReference>
<dbReference type="STRING" id="84698.SAMN04488528_101355"/>
<evidence type="ECO:0000313" key="3">
    <source>
        <dbReference type="Proteomes" id="UP000198619"/>
    </source>
</evidence>
<keyword evidence="3" id="KW-1185">Reference proteome</keyword>
<dbReference type="Proteomes" id="UP000198619">
    <property type="component" value="Unassembled WGS sequence"/>
</dbReference>
<dbReference type="OrthoDB" id="3186525at2"/>
<feature type="domain" description="HTH LytTR-type" evidence="1">
    <location>
        <begin position="42"/>
        <end position="146"/>
    </location>
</feature>
<gene>
    <name evidence="2" type="ORF">SAMN04488528_101355</name>
</gene>